<feature type="domain" description="HTH-like" evidence="1">
    <location>
        <begin position="28"/>
        <end position="67"/>
    </location>
</feature>
<evidence type="ECO:0000259" key="1">
    <source>
        <dbReference type="Pfam" id="PF13276"/>
    </source>
</evidence>
<organism evidence="2 3">
    <name type="scientific">Haloechinothrix aidingensis</name>
    <dbReference type="NCBI Taxonomy" id="2752311"/>
    <lineage>
        <taxon>Bacteria</taxon>
        <taxon>Bacillati</taxon>
        <taxon>Actinomycetota</taxon>
        <taxon>Actinomycetes</taxon>
        <taxon>Pseudonocardiales</taxon>
        <taxon>Pseudonocardiaceae</taxon>
        <taxon>Haloechinothrix</taxon>
    </lineage>
</organism>
<proteinExistence type="predicted"/>
<evidence type="ECO:0000313" key="2">
    <source>
        <dbReference type="EMBL" id="MBA0126731.1"/>
    </source>
</evidence>
<dbReference type="Pfam" id="PF13276">
    <property type="entry name" value="HTH_21"/>
    <property type="match status" value="1"/>
</dbReference>
<comment type="caution">
    <text evidence="2">The sequence shown here is derived from an EMBL/GenBank/DDBJ whole genome shotgun (WGS) entry which is preliminary data.</text>
</comment>
<protein>
    <submittedName>
        <fullName evidence="2">IS3 family transposase</fullName>
    </submittedName>
</protein>
<sequence length="73" mass="8550">MLTEHGCRISPSTYYDHQARSRSARARRDERLKAEITRVYEATFGVYGARKVWLRLNREQITVSRCTWGTTDA</sequence>
<reference evidence="2 3" key="1">
    <citation type="submission" date="2020-07" db="EMBL/GenBank/DDBJ databases">
        <title>Genome of Haloechinothrix sp.</title>
        <authorList>
            <person name="Tang S.-K."/>
            <person name="Yang L."/>
            <person name="Zhu W.-Y."/>
        </authorList>
    </citation>
    <scope>NUCLEOTIDE SEQUENCE [LARGE SCALE GENOMIC DNA]</scope>
    <source>
        <strain evidence="2 3">YIM 98757</strain>
    </source>
</reference>
<keyword evidence="3" id="KW-1185">Reference proteome</keyword>
<evidence type="ECO:0000313" key="3">
    <source>
        <dbReference type="Proteomes" id="UP000582974"/>
    </source>
</evidence>
<accession>A0A838ABX8</accession>
<dbReference type="AlphaFoldDB" id="A0A838ABX8"/>
<gene>
    <name evidence="2" type="ORF">H0B56_14365</name>
</gene>
<dbReference type="Proteomes" id="UP000582974">
    <property type="component" value="Unassembled WGS sequence"/>
</dbReference>
<name>A0A838ABX8_9PSEU</name>
<dbReference type="InterPro" id="IPR025948">
    <property type="entry name" value="HTH-like_dom"/>
</dbReference>
<dbReference type="EMBL" id="JACCKD010000005">
    <property type="protein sequence ID" value="MBA0126731.1"/>
    <property type="molecule type" value="Genomic_DNA"/>
</dbReference>